<evidence type="ECO:0000313" key="2">
    <source>
        <dbReference type="EMBL" id="AKJ26993.1"/>
    </source>
</evidence>
<dbReference type="AlphaFoldDB" id="A0A0G3BG99"/>
<dbReference type="Proteomes" id="UP000035352">
    <property type="component" value="Chromosome"/>
</dbReference>
<keyword evidence="3" id="KW-1185">Reference proteome</keyword>
<dbReference type="EMBL" id="CP011371">
    <property type="protein sequence ID" value="AKJ26993.1"/>
    <property type="molecule type" value="Genomic_DNA"/>
</dbReference>
<organism evidence="2 3">
    <name type="scientific">Caldimonas brevitalea</name>
    <dbReference type="NCBI Taxonomy" id="413882"/>
    <lineage>
        <taxon>Bacteria</taxon>
        <taxon>Pseudomonadati</taxon>
        <taxon>Pseudomonadota</taxon>
        <taxon>Betaproteobacteria</taxon>
        <taxon>Burkholderiales</taxon>
        <taxon>Sphaerotilaceae</taxon>
        <taxon>Caldimonas</taxon>
    </lineage>
</organism>
<dbReference type="OrthoDB" id="8910497at2"/>
<gene>
    <name evidence="2" type="ORF">AAW51_0302</name>
</gene>
<dbReference type="RefSeq" id="WP_047193210.1">
    <property type="nucleotide sequence ID" value="NZ_CP011371.1"/>
</dbReference>
<name>A0A0G3BG99_9BURK</name>
<sequence length="71" mass="7583">MQPLDHATNPFALMTDPQAVLAAVQLSDRLARLQSRVYRPLDQSQEGGRQAASPEAPVRETAASALPETAA</sequence>
<dbReference type="KEGG" id="pbh:AAW51_0302"/>
<accession>A0A0G3BG99</accession>
<proteinExistence type="predicted"/>
<reference evidence="2 3" key="1">
    <citation type="submission" date="2015-05" db="EMBL/GenBank/DDBJ databases">
        <authorList>
            <person name="Tang B."/>
            <person name="Yu Y."/>
        </authorList>
    </citation>
    <scope>NUCLEOTIDE SEQUENCE [LARGE SCALE GENOMIC DNA]</scope>
    <source>
        <strain evidence="2 3">DSM 7029</strain>
    </source>
</reference>
<protein>
    <submittedName>
        <fullName evidence="2">Uncharacterized protein</fullName>
    </submittedName>
</protein>
<evidence type="ECO:0000313" key="3">
    <source>
        <dbReference type="Proteomes" id="UP000035352"/>
    </source>
</evidence>
<evidence type="ECO:0000256" key="1">
    <source>
        <dbReference type="SAM" id="MobiDB-lite"/>
    </source>
</evidence>
<feature type="region of interest" description="Disordered" evidence="1">
    <location>
        <begin position="38"/>
        <end position="71"/>
    </location>
</feature>